<dbReference type="Proteomes" id="UP001149813">
    <property type="component" value="Unassembled WGS sequence"/>
</dbReference>
<accession>A0A9W7Y0X5</accession>
<evidence type="ECO:0000259" key="4">
    <source>
        <dbReference type="SMART" id="SM00382"/>
    </source>
</evidence>
<dbReference type="InterPro" id="IPR041569">
    <property type="entry name" value="AAA_lid_3"/>
</dbReference>
<dbReference type="Pfam" id="PF17862">
    <property type="entry name" value="AAA_lid_3"/>
    <property type="match status" value="1"/>
</dbReference>
<evidence type="ECO:0000256" key="1">
    <source>
        <dbReference type="ARBA" id="ARBA00022741"/>
    </source>
</evidence>
<protein>
    <recommendedName>
        <fullName evidence="4">AAA+ ATPase domain-containing protein</fullName>
    </recommendedName>
</protein>
<dbReference type="PROSITE" id="PS00674">
    <property type="entry name" value="AAA"/>
    <property type="match status" value="2"/>
</dbReference>
<evidence type="ECO:0000256" key="2">
    <source>
        <dbReference type="ARBA" id="ARBA00022840"/>
    </source>
</evidence>
<dbReference type="Gene3D" id="1.10.8.60">
    <property type="match status" value="2"/>
</dbReference>
<dbReference type="InterPro" id="IPR050168">
    <property type="entry name" value="AAA_ATPase_domain"/>
</dbReference>
<feature type="domain" description="AAA+ ATPase" evidence="4">
    <location>
        <begin position="312"/>
        <end position="462"/>
    </location>
</feature>
<dbReference type="PANTHER" id="PTHR23077:SF117">
    <property type="entry name" value="AAA+ ATPASE DOMAIN-CONTAINING PROTEIN"/>
    <property type="match status" value="1"/>
</dbReference>
<evidence type="ECO:0000256" key="3">
    <source>
        <dbReference type="RuleBase" id="RU003651"/>
    </source>
</evidence>
<dbReference type="AlphaFoldDB" id="A0A9W7Y0X5"/>
<dbReference type="PANTHER" id="PTHR23077">
    <property type="entry name" value="AAA-FAMILY ATPASE"/>
    <property type="match status" value="1"/>
</dbReference>
<dbReference type="InterPro" id="IPR003593">
    <property type="entry name" value="AAA+_ATPase"/>
</dbReference>
<keyword evidence="2 3" id="KW-0067">ATP-binding</keyword>
<dbReference type="SMART" id="SM00382">
    <property type="entry name" value="AAA"/>
    <property type="match status" value="2"/>
</dbReference>
<dbReference type="GO" id="GO:0016887">
    <property type="term" value="F:ATP hydrolysis activity"/>
    <property type="evidence" value="ECO:0007669"/>
    <property type="project" value="InterPro"/>
</dbReference>
<comment type="similarity">
    <text evidence="3">Belongs to the AAA ATPase family.</text>
</comment>
<organism evidence="5 6">
    <name type="scientific">Coemansia erecta</name>
    <dbReference type="NCBI Taxonomy" id="147472"/>
    <lineage>
        <taxon>Eukaryota</taxon>
        <taxon>Fungi</taxon>
        <taxon>Fungi incertae sedis</taxon>
        <taxon>Zoopagomycota</taxon>
        <taxon>Kickxellomycotina</taxon>
        <taxon>Kickxellomycetes</taxon>
        <taxon>Kickxellales</taxon>
        <taxon>Kickxellaceae</taxon>
        <taxon>Coemansia</taxon>
    </lineage>
</organism>
<dbReference type="FunFam" id="3.40.50.300:FF:001440">
    <property type="entry name" value="ATPase, AAA family protein"/>
    <property type="match status" value="1"/>
</dbReference>
<reference evidence="5" key="1">
    <citation type="submission" date="2022-07" db="EMBL/GenBank/DDBJ databases">
        <title>Phylogenomic reconstructions and comparative analyses of Kickxellomycotina fungi.</title>
        <authorList>
            <person name="Reynolds N.K."/>
            <person name="Stajich J.E."/>
            <person name="Barry K."/>
            <person name="Grigoriev I.V."/>
            <person name="Crous P."/>
            <person name="Smith M.E."/>
        </authorList>
    </citation>
    <scope>NUCLEOTIDE SEQUENCE</scope>
    <source>
        <strain evidence="5">NBRC 32514</strain>
    </source>
</reference>
<dbReference type="Pfam" id="PF00004">
    <property type="entry name" value="AAA"/>
    <property type="match status" value="2"/>
</dbReference>
<evidence type="ECO:0000313" key="6">
    <source>
        <dbReference type="Proteomes" id="UP001149813"/>
    </source>
</evidence>
<dbReference type="Gene3D" id="3.40.50.300">
    <property type="entry name" value="P-loop containing nucleotide triphosphate hydrolases"/>
    <property type="match status" value="2"/>
</dbReference>
<dbReference type="InterPro" id="IPR003959">
    <property type="entry name" value="ATPase_AAA_core"/>
</dbReference>
<gene>
    <name evidence="5" type="ORF">LPJ53_002676</name>
</gene>
<name>A0A9W7Y0X5_9FUNG</name>
<sequence length="561" mass="58325">MTPDTPPHTENPLTAGLPGLEAPFAALLEMVEYPRTHAAHLARLHVQAPGGVLLHGPAGCGKTHLVRQVALQTGAPLTVVAGPSVVSAYAGESERLLREHFAAAQAQASEGGRPSILFLDEIDSIAGARQAGGEQTARLVAQLLTLMDGATARGQVVVVGATNRADALDAALRRPGRFDREIHVQPPDAQARLHILRHCTRALPLDASVDLALLAGSPTSGWVAADLTALCAAAASAALERPQTGPPRVAMADFARALAAVAPAARRQQTADVGAARWDDVQGLAAVSLRLRQAVEWPVARKEAMRRLGVRAPRGVLLHGPPGCSKTTLVRALAGESRAAFFALSGASVYSAFVGESERRVRAVFAQARAARPAVVFLDEIDAMVGRRSGGGGGSGSGGGGDEVRERVVATLLNEMDGVDGAADSDGSGVLVVAATNRIDLVDAALLRPGRFDRVLYVPPPDEHARADILRARVAAMPSADSSVAVDVAELARRTGGFSGADLANLCREAAMIALRRGVVRGAAQTAAVAMDDFERALGVVPPSLTADVLRFYAGIEREYA</sequence>
<dbReference type="EMBL" id="JANBOJ010000087">
    <property type="protein sequence ID" value="KAJ1722961.1"/>
    <property type="molecule type" value="Genomic_DNA"/>
</dbReference>
<proteinExistence type="inferred from homology"/>
<keyword evidence="6" id="KW-1185">Reference proteome</keyword>
<dbReference type="FunFam" id="3.40.50.300:FF:000012">
    <property type="entry name" value="Transitional endoplasmic reticulum ATPase"/>
    <property type="match status" value="1"/>
</dbReference>
<dbReference type="OrthoDB" id="5421at2759"/>
<dbReference type="InterPro" id="IPR003960">
    <property type="entry name" value="ATPase_AAA_CS"/>
</dbReference>
<evidence type="ECO:0000313" key="5">
    <source>
        <dbReference type="EMBL" id="KAJ1722961.1"/>
    </source>
</evidence>
<keyword evidence="1 3" id="KW-0547">Nucleotide-binding</keyword>
<feature type="domain" description="AAA+ ATPase" evidence="4">
    <location>
        <begin position="48"/>
        <end position="188"/>
    </location>
</feature>
<dbReference type="GO" id="GO:0005524">
    <property type="term" value="F:ATP binding"/>
    <property type="evidence" value="ECO:0007669"/>
    <property type="project" value="UniProtKB-KW"/>
</dbReference>
<dbReference type="InterPro" id="IPR027417">
    <property type="entry name" value="P-loop_NTPase"/>
</dbReference>
<dbReference type="SUPFAM" id="SSF52540">
    <property type="entry name" value="P-loop containing nucleoside triphosphate hydrolases"/>
    <property type="match status" value="2"/>
</dbReference>
<comment type="caution">
    <text evidence="5">The sequence shown here is derived from an EMBL/GenBank/DDBJ whole genome shotgun (WGS) entry which is preliminary data.</text>
</comment>